<sequence>MGISRDSKYQKRATGGKRNAWRKKHKFELGRQPANTKLSRNKVVRRVRVGGGNLKWSSIVPIDVTAEELQGGNKLMDVEDEQEESSGIQEDQVFDGCPRPKFLMDHLIWKAMGENWEHLAQNDSKTFRAAAAGSQESPLDAHLFVLKEILEQHLLRCQSILWIWGYPCDQVSKVLSLSCSPNDSEACDYWEENDIGLAIVNFLL</sequence>
<evidence type="ECO:0000256" key="3">
    <source>
        <dbReference type="ARBA" id="ARBA00023274"/>
    </source>
</evidence>
<dbReference type="GO" id="GO:0006412">
    <property type="term" value="P:translation"/>
    <property type="evidence" value="ECO:0007669"/>
    <property type="project" value="InterPro"/>
</dbReference>
<keyword evidence="3" id="KW-0687">Ribonucleoprotein</keyword>
<dbReference type="InterPro" id="IPR022309">
    <property type="entry name" value="Ribosomal_Se8/biogenesis_NSA2"/>
</dbReference>
<dbReference type="GO" id="GO:0003735">
    <property type="term" value="F:structural constituent of ribosome"/>
    <property type="evidence" value="ECO:0007669"/>
    <property type="project" value="InterPro"/>
</dbReference>
<dbReference type="OrthoDB" id="1703270at2759"/>
<feature type="compositionally biased region" description="Basic residues" evidence="4">
    <location>
        <begin position="10"/>
        <end position="24"/>
    </location>
</feature>
<evidence type="ECO:0000256" key="4">
    <source>
        <dbReference type="SAM" id="MobiDB-lite"/>
    </source>
</evidence>
<gene>
    <name evidence="5" type="ORF">K7X08_010589</name>
</gene>
<feature type="region of interest" description="Disordered" evidence="4">
    <location>
        <begin position="1"/>
        <end position="24"/>
    </location>
</feature>
<dbReference type="PANTHER" id="PTHR10394">
    <property type="entry name" value="40S RIBOSOMAL PROTEIN S8"/>
    <property type="match status" value="1"/>
</dbReference>
<dbReference type="Proteomes" id="UP001152561">
    <property type="component" value="Unassembled WGS sequence"/>
</dbReference>
<dbReference type="AlphaFoldDB" id="A0A9Q1L2K0"/>
<evidence type="ECO:0008006" key="7">
    <source>
        <dbReference type="Google" id="ProtNLM"/>
    </source>
</evidence>
<dbReference type="Pfam" id="PF01201">
    <property type="entry name" value="Ribosomal_S8e"/>
    <property type="match status" value="1"/>
</dbReference>
<reference evidence="6" key="1">
    <citation type="journal article" date="2023" name="Proc. Natl. Acad. Sci. U.S.A.">
        <title>Genomic and structural basis for evolution of tropane alkaloid biosynthesis.</title>
        <authorList>
            <person name="Wanga Y.-J."/>
            <person name="Taina T."/>
            <person name="Yua J.-Y."/>
            <person name="Lia J."/>
            <person name="Xua B."/>
            <person name="Chenc J."/>
            <person name="D'Auriad J.C."/>
            <person name="Huanga J.-P."/>
            <person name="Huanga S.-X."/>
        </authorList>
    </citation>
    <scope>NUCLEOTIDE SEQUENCE [LARGE SCALE GENOMIC DNA]</scope>
    <source>
        <strain evidence="6">cv. KIB-2019</strain>
    </source>
</reference>
<dbReference type="InterPro" id="IPR018283">
    <property type="entry name" value="Ribosomal_eS8_CS"/>
</dbReference>
<evidence type="ECO:0000256" key="1">
    <source>
        <dbReference type="ARBA" id="ARBA00005257"/>
    </source>
</evidence>
<accession>A0A9Q1L2K0</accession>
<comment type="similarity">
    <text evidence="1">Belongs to the eukaryotic ribosomal protein eS8 family.</text>
</comment>
<dbReference type="GO" id="GO:0005840">
    <property type="term" value="C:ribosome"/>
    <property type="evidence" value="ECO:0007669"/>
    <property type="project" value="UniProtKB-KW"/>
</dbReference>
<keyword evidence="6" id="KW-1185">Reference proteome</keyword>
<comment type="caution">
    <text evidence="5">The sequence shown here is derived from an EMBL/GenBank/DDBJ whole genome shotgun (WGS) entry which is preliminary data.</text>
</comment>
<dbReference type="InterPro" id="IPR001047">
    <property type="entry name" value="Ribosomal_eS8"/>
</dbReference>
<proteinExistence type="inferred from homology"/>
<dbReference type="PROSITE" id="PS01193">
    <property type="entry name" value="RIBOSOMAL_S8E"/>
    <property type="match status" value="1"/>
</dbReference>
<protein>
    <recommendedName>
        <fullName evidence="7">40S ribosomal protein S8</fullName>
    </recommendedName>
</protein>
<keyword evidence="2" id="KW-0689">Ribosomal protein</keyword>
<evidence type="ECO:0000313" key="5">
    <source>
        <dbReference type="EMBL" id="KAJ8527511.1"/>
    </source>
</evidence>
<dbReference type="GO" id="GO:1990904">
    <property type="term" value="C:ribonucleoprotein complex"/>
    <property type="evidence" value="ECO:0007669"/>
    <property type="project" value="UniProtKB-KW"/>
</dbReference>
<evidence type="ECO:0000313" key="6">
    <source>
        <dbReference type="Proteomes" id="UP001152561"/>
    </source>
</evidence>
<organism evidence="5 6">
    <name type="scientific">Anisodus acutangulus</name>
    <dbReference type="NCBI Taxonomy" id="402998"/>
    <lineage>
        <taxon>Eukaryota</taxon>
        <taxon>Viridiplantae</taxon>
        <taxon>Streptophyta</taxon>
        <taxon>Embryophyta</taxon>
        <taxon>Tracheophyta</taxon>
        <taxon>Spermatophyta</taxon>
        <taxon>Magnoliopsida</taxon>
        <taxon>eudicotyledons</taxon>
        <taxon>Gunneridae</taxon>
        <taxon>Pentapetalae</taxon>
        <taxon>asterids</taxon>
        <taxon>lamiids</taxon>
        <taxon>Solanales</taxon>
        <taxon>Solanaceae</taxon>
        <taxon>Solanoideae</taxon>
        <taxon>Hyoscyameae</taxon>
        <taxon>Anisodus</taxon>
    </lineage>
</organism>
<name>A0A9Q1L2K0_9SOLA</name>
<dbReference type="EMBL" id="JAJAGQ010000023">
    <property type="protein sequence ID" value="KAJ8527511.1"/>
    <property type="molecule type" value="Genomic_DNA"/>
</dbReference>
<evidence type="ECO:0000256" key="2">
    <source>
        <dbReference type="ARBA" id="ARBA00022980"/>
    </source>
</evidence>